<feature type="region of interest" description="Disordered" evidence="1">
    <location>
        <begin position="49"/>
        <end position="75"/>
    </location>
</feature>
<gene>
    <name evidence="2" type="ORF">Tco_0940269</name>
</gene>
<dbReference type="EMBL" id="BQNB010015470">
    <property type="protein sequence ID" value="GJT40404.1"/>
    <property type="molecule type" value="Genomic_DNA"/>
</dbReference>
<evidence type="ECO:0008006" key="4">
    <source>
        <dbReference type="Google" id="ProtNLM"/>
    </source>
</evidence>
<protein>
    <recommendedName>
        <fullName evidence="4">Ribosome biogenesis protein NOP53</fullName>
    </recommendedName>
</protein>
<accession>A0ABQ5DU90</accession>
<reference evidence="2" key="2">
    <citation type="submission" date="2022-01" db="EMBL/GenBank/DDBJ databases">
        <authorList>
            <person name="Yamashiro T."/>
            <person name="Shiraishi A."/>
            <person name="Satake H."/>
            <person name="Nakayama K."/>
        </authorList>
    </citation>
    <scope>NUCLEOTIDE SEQUENCE</scope>
</reference>
<evidence type="ECO:0000313" key="2">
    <source>
        <dbReference type="EMBL" id="GJT40404.1"/>
    </source>
</evidence>
<organism evidence="2 3">
    <name type="scientific">Tanacetum coccineum</name>
    <dbReference type="NCBI Taxonomy" id="301880"/>
    <lineage>
        <taxon>Eukaryota</taxon>
        <taxon>Viridiplantae</taxon>
        <taxon>Streptophyta</taxon>
        <taxon>Embryophyta</taxon>
        <taxon>Tracheophyta</taxon>
        <taxon>Spermatophyta</taxon>
        <taxon>Magnoliopsida</taxon>
        <taxon>eudicotyledons</taxon>
        <taxon>Gunneridae</taxon>
        <taxon>Pentapetalae</taxon>
        <taxon>asterids</taxon>
        <taxon>campanulids</taxon>
        <taxon>Asterales</taxon>
        <taxon>Asteraceae</taxon>
        <taxon>Asteroideae</taxon>
        <taxon>Anthemideae</taxon>
        <taxon>Anthemidinae</taxon>
        <taxon>Tanacetum</taxon>
    </lineage>
</organism>
<keyword evidence="3" id="KW-1185">Reference proteome</keyword>
<sequence>MGNVKKSVAERTRHKRLYERRVNKRQMQKQESKVDLGKVLDAGLVVTKSSETESEVQDTSSSRLGDDTDTDDAYNKPIYDEDLMAESTKNADLKAQLQEKVFVITALKNELRKLKGNSVDTKFAKLSILGKPTLKPIRNQLVVRQPNAFKSERPKISKPMFASQVDVKNDLSKPVTQQYLPKERKSAFIKPHHVIASS</sequence>
<reference evidence="2" key="1">
    <citation type="journal article" date="2022" name="Int. J. Mol. Sci.">
        <title>Draft Genome of Tanacetum Coccineum: Genomic Comparison of Closely Related Tanacetum-Family Plants.</title>
        <authorList>
            <person name="Yamashiro T."/>
            <person name="Shiraishi A."/>
            <person name="Nakayama K."/>
            <person name="Satake H."/>
        </authorList>
    </citation>
    <scope>NUCLEOTIDE SEQUENCE</scope>
</reference>
<proteinExistence type="predicted"/>
<feature type="region of interest" description="Disordered" evidence="1">
    <location>
        <begin position="1"/>
        <end position="33"/>
    </location>
</feature>
<feature type="compositionally biased region" description="Basic residues" evidence="1">
    <location>
        <begin position="12"/>
        <end position="27"/>
    </location>
</feature>
<evidence type="ECO:0000256" key="1">
    <source>
        <dbReference type="SAM" id="MobiDB-lite"/>
    </source>
</evidence>
<comment type="caution">
    <text evidence="2">The sequence shown here is derived from an EMBL/GenBank/DDBJ whole genome shotgun (WGS) entry which is preliminary data.</text>
</comment>
<evidence type="ECO:0000313" key="3">
    <source>
        <dbReference type="Proteomes" id="UP001151760"/>
    </source>
</evidence>
<name>A0ABQ5DU90_9ASTR</name>
<dbReference type="Proteomes" id="UP001151760">
    <property type="component" value="Unassembled WGS sequence"/>
</dbReference>